<dbReference type="Proteomes" id="UP000516444">
    <property type="component" value="Chromosome"/>
</dbReference>
<dbReference type="KEGG" id="sgm:GCM10017557_44030"/>
<keyword evidence="3" id="KW-1185">Reference proteome</keyword>
<reference evidence="2 3" key="1">
    <citation type="journal article" date="2014" name="Int. J. Syst. Evol. Microbiol.">
        <title>Complete genome sequence of Corynebacterium casei LMG S-19264T (=DSM 44701T), isolated from a smear-ripened cheese.</title>
        <authorList>
            <consortium name="US DOE Joint Genome Institute (JGI-PGF)"/>
            <person name="Walter F."/>
            <person name="Albersmeier A."/>
            <person name="Kalinowski J."/>
            <person name="Ruckert C."/>
        </authorList>
    </citation>
    <scope>NUCLEOTIDE SEQUENCE [LARGE SCALE GENOMIC DNA]</scope>
    <source>
        <strain evidence="2 3">JCM 4677</strain>
    </source>
</reference>
<organism evidence="2 3">
    <name type="scientific">Streptomyces aurantiacus</name>
    <dbReference type="NCBI Taxonomy" id="47760"/>
    <lineage>
        <taxon>Bacteria</taxon>
        <taxon>Bacillati</taxon>
        <taxon>Actinomycetota</taxon>
        <taxon>Actinomycetes</taxon>
        <taxon>Kitasatosporales</taxon>
        <taxon>Streptomycetaceae</taxon>
        <taxon>Streptomyces</taxon>
        <taxon>Streptomyces aurantiacus group</taxon>
    </lineage>
</organism>
<dbReference type="EMBL" id="AP023440">
    <property type="protein sequence ID" value="BCL29544.1"/>
    <property type="molecule type" value="Genomic_DNA"/>
</dbReference>
<feature type="compositionally biased region" description="Basic and acidic residues" evidence="1">
    <location>
        <begin position="12"/>
        <end position="24"/>
    </location>
</feature>
<evidence type="ECO:0000313" key="3">
    <source>
        <dbReference type="Proteomes" id="UP000516444"/>
    </source>
</evidence>
<gene>
    <name evidence="2" type="ORF">GCM10017557_44030</name>
</gene>
<evidence type="ECO:0000256" key="1">
    <source>
        <dbReference type="SAM" id="MobiDB-lite"/>
    </source>
</evidence>
<accession>A0A7G1P6Q3</accession>
<name>A0A7G1P6Q3_9ACTN</name>
<dbReference type="AlphaFoldDB" id="A0A7G1P6Q3"/>
<feature type="region of interest" description="Disordered" evidence="1">
    <location>
        <begin position="1"/>
        <end position="24"/>
    </location>
</feature>
<evidence type="ECO:0000313" key="2">
    <source>
        <dbReference type="EMBL" id="BCL29544.1"/>
    </source>
</evidence>
<sequence>MRDEGACPAHAARRDLPHQPVRHREGRVVTLPELGHEEQRAYYEPDPGKARIHPDRIRDAELAAALALADAVVRGAGVFQGDAAVAEVV</sequence>
<proteinExistence type="predicted"/>
<protein>
    <submittedName>
        <fullName evidence="2">Uncharacterized protein</fullName>
    </submittedName>
</protein>